<dbReference type="AlphaFoldDB" id="A0AAF3FGI2"/>
<sequence length="971" mass="105425">MQILVTCCGSLLLLALVESGDLLNDRPTADLAKRPLEHPPPPAGLLPFVDESKDGTPEQIESFGKNLPEQVDSAAKKTFDALEKGGKSRKTTIFIPKHLVNSSSTGKLQRKVKKLRKKKRNLIVKSSVLDPVSSTLAYTRNKRKRGNRTPFGNRGQATVVAKLNALLKGDKARVAERLNGGKATVPMAKAPPLTVLPFSSQNHINEPTISHRSIGGKRRKFPIRIIPQRTTSVVDPEEKILEYTTSVTTLGVTSPGLELPEYPDDITETSTVAGTLASTSGTLETTNTVTQMATEPATTLWTTVTPVLPINNRETLAELVSIKANDGQGTQATVGTQESTGIGREGTVTTQDPFSDSIFFPEITIQPPIEISDNEPTTTTATPNTGFFGVTVNPPSDDQLAEAEKIVKIKEERRKVEEEEYYRTSTEPTSAATVVSTVLDRDAEGGIVEAQGAAQEGTVADGGIGRGLEGTVMGQEGTVATEEGTVGGQSSTTEKLEPYTGTTVEPTLYKVFGDINDDLENANFVGKFSLQEDPEELQKEIIGIVKAVQPALESNGSVVILEADVRGIDENLAPNLVVKQVNKALKKVKKLRRKKIKNAEISTGDKQGHQIPLQAGAGAGAGQVLQVPLQVSAGASPGAGQVHQALQVPLQARSTVAGQAKSLQPQPGAGQIQHLRQIPTVSGTVRSSQQLRQVPLPPAYVQQQLQPVPLPSTGAEPVRPGPHSLPRFWNYQLQQQQQPQQHWAYYQPLGQQQAQEVLAIIKELKKAQGSSKKPQSFSVFTTTKQSYFILPNGRVLVVAEESRLAKHRLDDEDKVVEAPRGKRMLFEPERKKLDGESGYDEVKIHDGSLSPEEIEARQLEGEIEKKMRATFGDEAIDSVSPLSLHAFRSSTEIPTRHLQSNGGTDEQLLTESDNPLDSESFPIPQEKFPMPSRPPPSRTIISGGHPGSPTQHQNQNRRKFQLRLVSLYNKH</sequence>
<feature type="compositionally biased region" description="Polar residues" evidence="1">
    <location>
        <begin position="329"/>
        <end position="340"/>
    </location>
</feature>
<accession>A0AAF3FGI2</accession>
<evidence type="ECO:0000256" key="1">
    <source>
        <dbReference type="SAM" id="MobiDB-lite"/>
    </source>
</evidence>
<feature type="region of interest" description="Disordered" evidence="1">
    <location>
        <begin position="829"/>
        <end position="852"/>
    </location>
</feature>
<evidence type="ECO:0000256" key="2">
    <source>
        <dbReference type="SAM" id="SignalP"/>
    </source>
</evidence>
<feature type="compositionally biased region" description="Polar residues" evidence="1">
    <location>
        <begin position="893"/>
        <end position="917"/>
    </location>
</feature>
<evidence type="ECO:0000313" key="3">
    <source>
        <dbReference type="Proteomes" id="UP000887575"/>
    </source>
</evidence>
<feature type="region of interest" description="Disordered" evidence="1">
    <location>
        <begin position="893"/>
        <end position="959"/>
    </location>
</feature>
<feature type="chain" id="PRO_5042077991" evidence="2">
    <location>
        <begin position="20"/>
        <end position="971"/>
    </location>
</feature>
<reference evidence="4" key="1">
    <citation type="submission" date="2024-02" db="UniProtKB">
        <authorList>
            <consortium name="WormBaseParasite"/>
        </authorList>
    </citation>
    <scope>IDENTIFICATION</scope>
</reference>
<organism evidence="3 4">
    <name type="scientific">Mesorhabditis belari</name>
    <dbReference type="NCBI Taxonomy" id="2138241"/>
    <lineage>
        <taxon>Eukaryota</taxon>
        <taxon>Metazoa</taxon>
        <taxon>Ecdysozoa</taxon>
        <taxon>Nematoda</taxon>
        <taxon>Chromadorea</taxon>
        <taxon>Rhabditida</taxon>
        <taxon>Rhabditina</taxon>
        <taxon>Rhabditomorpha</taxon>
        <taxon>Rhabditoidea</taxon>
        <taxon>Rhabditidae</taxon>
        <taxon>Mesorhabditinae</taxon>
        <taxon>Mesorhabditis</taxon>
    </lineage>
</organism>
<feature type="region of interest" description="Disordered" evidence="1">
    <location>
        <begin position="329"/>
        <end position="353"/>
    </location>
</feature>
<dbReference type="WBParaSite" id="MBELARI_LOCUS5998">
    <property type="protein sequence ID" value="MBELARI_LOCUS5998"/>
    <property type="gene ID" value="MBELARI_LOCUS5998"/>
</dbReference>
<keyword evidence="3" id="KW-1185">Reference proteome</keyword>
<evidence type="ECO:0000313" key="4">
    <source>
        <dbReference type="WBParaSite" id="MBELARI_LOCUS5998"/>
    </source>
</evidence>
<keyword evidence="2" id="KW-0732">Signal</keyword>
<name>A0AAF3FGI2_9BILA</name>
<dbReference type="Proteomes" id="UP000887575">
    <property type="component" value="Unassembled WGS sequence"/>
</dbReference>
<protein>
    <submittedName>
        <fullName evidence="4">Uncharacterized protein</fullName>
    </submittedName>
</protein>
<feature type="signal peptide" evidence="2">
    <location>
        <begin position="1"/>
        <end position="19"/>
    </location>
</feature>
<proteinExistence type="predicted"/>
<feature type="compositionally biased region" description="Basic and acidic residues" evidence="1">
    <location>
        <begin position="829"/>
        <end position="846"/>
    </location>
</feature>